<dbReference type="AlphaFoldDB" id="A0A9D1RWV1"/>
<dbReference type="InterPro" id="IPR045931">
    <property type="entry name" value="DUF6350"/>
</dbReference>
<feature type="compositionally biased region" description="Acidic residues" evidence="1">
    <location>
        <begin position="517"/>
        <end position="531"/>
    </location>
</feature>
<feature type="transmembrane region" description="Helical" evidence="2">
    <location>
        <begin position="208"/>
        <end position="229"/>
    </location>
</feature>
<evidence type="ECO:0000256" key="2">
    <source>
        <dbReference type="SAM" id="Phobius"/>
    </source>
</evidence>
<evidence type="ECO:0000313" key="4">
    <source>
        <dbReference type="Proteomes" id="UP000824189"/>
    </source>
</evidence>
<dbReference type="EMBL" id="DXFZ01000018">
    <property type="protein sequence ID" value="HIW95110.1"/>
    <property type="molecule type" value="Genomic_DNA"/>
</dbReference>
<feature type="transmembrane region" description="Helical" evidence="2">
    <location>
        <begin position="282"/>
        <end position="306"/>
    </location>
</feature>
<gene>
    <name evidence="3" type="ORF">H9867_01270</name>
</gene>
<feature type="transmembrane region" description="Helical" evidence="2">
    <location>
        <begin position="241"/>
        <end position="261"/>
    </location>
</feature>
<evidence type="ECO:0000256" key="1">
    <source>
        <dbReference type="SAM" id="MobiDB-lite"/>
    </source>
</evidence>
<feature type="transmembrane region" description="Helical" evidence="2">
    <location>
        <begin position="383"/>
        <end position="404"/>
    </location>
</feature>
<reference evidence="3" key="1">
    <citation type="journal article" date="2021" name="PeerJ">
        <title>Extensive microbial diversity within the chicken gut microbiome revealed by metagenomics and culture.</title>
        <authorList>
            <person name="Gilroy R."/>
            <person name="Ravi A."/>
            <person name="Getino M."/>
            <person name="Pursley I."/>
            <person name="Horton D.L."/>
            <person name="Alikhan N.F."/>
            <person name="Baker D."/>
            <person name="Gharbi K."/>
            <person name="Hall N."/>
            <person name="Watson M."/>
            <person name="Adriaenssens E.M."/>
            <person name="Foster-Nyarko E."/>
            <person name="Jarju S."/>
            <person name="Secka A."/>
            <person name="Antonio M."/>
            <person name="Oren A."/>
            <person name="Chaudhuri R.R."/>
            <person name="La Ragione R."/>
            <person name="Hildebrand F."/>
            <person name="Pallen M.J."/>
        </authorList>
    </citation>
    <scope>NUCLEOTIDE SEQUENCE</scope>
    <source>
        <strain evidence="3">4376</strain>
    </source>
</reference>
<feature type="region of interest" description="Disordered" evidence="1">
    <location>
        <begin position="480"/>
        <end position="559"/>
    </location>
</feature>
<feature type="region of interest" description="Disordered" evidence="1">
    <location>
        <begin position="1"/>
        <end position="79"/>
    </location>
</feature>
<feature type="transmembrane region" description="Helical" evidence="2">
    <location>
        <begin position="449"/>
        <end position="472"/>
    </location>
</feature>
<organism evidence="3 4">
    <name type="scientific">Candidatus Corynebacterium gallistercoris</name>
    <dbReference type="NCBI Taxonomy" id="2838530"/>
    <lineage>
        <taxon>Bacteria</taxon>
        <taxon>Bacillati</taxon>
        <taxon>Actinomycetota</taxon>
        <taxon>Actinomycetes</taxon>
        <taxon>Mycobacteriales</taxon>
        <taxon>Corynebacteriaceae</taxon>
        <taxon>Corynebacterium</taxon>
    </lineage>
</organism>
<feature type="compositionally biased region" description="Low complexity" evidence="1">
    <location>
        <begin position="8"/>
        <end position="32"/>
    </location>
</feature>
<feature type="transmembrane region" description="Helical" evidence="2">
    <location>
        <begin position="124"/>
        <end position="149"/>
    </location>
</feature>
<dbReference type="Pfam" id="PF19877">
    <property type="entry name" value="DUF6350"/>
    <property type="match status" value="1"/>
</dbReference>
<keyword evidence="2" id="KW-1133">Transmembrane helix</keyword>
<name>A0A9D1RWV1_9CORY</name>
<feature type="transmembrane region" description="Helical" evidence="2">
    <location>
        <begin position="169"/>
        <end position="188"/>
    </location>
</feature>
<protein>
    <submittedName>
        <fullName evidence="3">Uncharacterized protein</fullName>
    </submittedName>
</protein>
<feature type="transmembrane region" description="Helical" evidence="2">
    <location>
        <begin position="416"/>
        <end position="437"/>
    </location>
</feature>
<reference evidence="3" key="2">
    <citation type="submission" date="2021-04" db="EMBL/GenBank/DDBJ databases">
        <authorList>
            <person name="Gilroy R."/>
        </authorList>
    </citation>
    <scope>NUCLEOTIDE SEQUENCE</scope>
    <source>
        <strain evidence="3">4376</strain>
    </source>
</reference>
<feature type="compositionally biased region" description="Low complexity" evidence="1">
    <location>
        <begin position="41"/>
        <end position="78"/>
    </location>
</feature>
<proteinExistence type="predicted"/>
<accession>A0A9D1RWV1</accession>
<keyword evidence="2" id="KW-0472">Membrane</keyword>
<dbReference type="Proteomes" id="UP000824189">
    <property type="component" value="Unassembled WGS sequence"/>
</dbReference>
<evidence type="ECO:0000313" key="3">
    <source>
        <dbReference type="EMBL" id="HIW95110.1"/>
    </source>
</evidence>
<keyword evidence="2" id="KW-0812">Transmembrane</keyword>
<sequence length="559" mass="58760">MSNPSDAQRPGSRGSRGTRRPSSGSQRPTGSSRRTDRTARSPRTTRTSRTAGTTRTPSTSSSPRAREAQQASRESSAAGERFVGGEHSFGATAASPAHPSGVRGSLARRWALWKPHVRLYGPQILINHAVTLGALLLLAVVVGIGAGFATIPATIGNTWMVVNLAPVTISGAELGFSPLLPAVVVIAAHARRATAILGNSISIRGLRVFATLSLLIPVLITCAAWLMIWDASRVYDVQPPNFLTAVVATVLVNGAAVVIGMRARVWRALLLRSGFSTWPVEAFRLAGRFLLWMSVAGLMAATVYLFTNLQAFTDTFSITDDALGVIGLSLVALTYVPNIALGGAAVLLGGEFHIGNGAASLFSVDNVNLPPVPIAAAIPNETIPYGAVLLIVPVVVSLSTVYFFVRGRGYVESPLLLGAGSGLAAAFIGFCAAWLSGGQLGVYGHTGPLSWLFAAELAAWLLVPAAIIMFFVSREGQQVTEDVTEAEEPAPQQEEQDTSEDNPADEDAGEAEVASPENEDNTETDEDEDSDSSQRDGQPPASGDQPGEEGEDPDSERGQ</sequence>
<comment type="caution">
    <text evidence="3">The sequence shown here is derived from an EMBL/GenBank/DDBJ whole genome shotgun (WGS) entry which is preliminary data.</text>
</comment>
<feature type="compositionally biased region" description="Acidic residues" evidence="1">
    <location>
        <begin position="546"/>
        <end position="559"/>
    </location>
</feature>
<feature type="compositionally biased region" description="Acidic residues" evidence="1">
    <location>
        <begin position="482"/>
        <end position="510"/>
    </location>
</feature>